<evidence type="ECO:0000313" key="1">
    <source>
        <dbReference type="EMBL" id="EYC41509.1"/>
    </source>
</evidence>
<evidence type="ECO:0000313" key="2">
    <source>
        <dbReference type="Proteomes" id="UP000024635"/>
    </source>
</evidence>
<gene>
    <name evidence="1" type="primary">Acey_s0566.g19</name>
    <name evidence="1" type="ORF">Y032_0566g19</name>
</gene>
<comment type="caution">
    <text evidence="1">The sequence shown here is derived from an EMBL/GenBank/DDBJ whole genome shotgun (WGS) entry which is preliminary data.</text>
</comment>
<reference evidence="2" key="1">
    <citation type="journal article" date="2015" name="Nat. Genet.">
        <title>The genome and transcriptome of the zoonotic hookworm Ancylostoma ceylanicum identify infection-specific gene families.</title>
        <authorList>
            <person name="Schwarz E.M."/>
            <person name="Hu Y."/>
            <person name="Antoshechkin I."/>
            <person name="Miller M.M."/>
            <person name="Sternberg P.W."/>
            <person name="Aroian R.V."/>
        </authorList>
    </citation>
    <scope>NUCLEOTIDE SEQUENCE</scope>
    <source>
        <strain evidence="2">HY135</strain>
    </source>
</reference>
<dbReference type="EMBL" id="JARK01000166">
    <property type="protein sequence ID" value="EYC41509.1"/>
    <property type="molecule type" value="Genomic_DNA"/>
</dbReference>
<dbReference type="Proteomes" id="UP000024635">
    <property type="component" value="Unassembled WGS sequence"/>
</dbReference>
<accession>A0A016WNY6</accession>
<keyword evidence="2" id="KW-1185">Reference proteome</keyword>
<sequence>MRVCKIYEATLAATIFHLKRTGTRLLGNELGRFGQTTKSEGRIHQARVSIAADSIQAAVANKPSNGRCPRQPKISLRRNYIPASAYRAYAHILFAGDHYESS</sequence>
<name>A0A016WNY6_9BILA</name>
<protein>
    <submittedName>
        <fullName evidence="1">Uncharacterized protein</fullName>
    </submittedName>
</protein>
<proteinExistence type="predicted"/>
<dbReference type="AlphaFoldDB" id="A0A016WNY6"/>
<organism evidence="1 2">
    <name type="scientific">Ancylostoma ceylanicum</name>
    <dbReference type="NCBI Taxonomy" id="53326"/>
    <lineage>
        <taxon>Eukaryota</taxon>
        <taxon>Metazoa</taxon>
        <taxon>Ecdysozoa</taxon>
        <taxon>Nematoda</taxon>
        <taxon>Chromadorea</taxon>
        <taxon>Rhabditida</taxon>
        <taxon>Rhabditina</taxon>
        <taxon>Rhabditomorpha</taxon>
        <taxon>Strongyloidea</taxon>
        <taxon>Ancylostomatidae</taxon>
        <taxon>Ancylostomatinae</taxon>
        <taxon>Ancylostoma</taxon>
    </lineage>
</organism>